<accession>A0A239F4I7</accession>
<evidence type="ECO:0000313" key="6">
    <source>
        <dbReference type="EMBL" id="SNS51641.1"/>
    </source>
</evidence>
<keyword evidence="1 4" id="KW-0812">Transmembrane</keyword>
<dbReference type="EMBL" id="FZOS01000008">
    <property type="protein sequence ID" value="SNS51641.1"/>
    <property type="molecule type" value="Genomic_DNA"/>
</dbReference>
<evidence type="ECO:0000256" key="2">
    <source>
        <dbReference type="ARBA" id="ARBA00022989"/>
    </source>
</evidence>
<protein>
    <submittedName>
        <fullName evidence="6">Hypoxia induced protein conserved region</fullName>
    </submittedName>
</protein>
<dbReference type="RefSeq" id="WP_089219346.1">
    <property type="nucleotide sequence ID" value="NZ_FZOS01000008.1"/>
</dbReference>
<dbReference type="NCBIfam" id="NF033233">
    <property type="entry name" value="twin_helix"/>
    <property type="match status" value="1"/>
</dbReference>
<gene>
    <name evidence="6" type="ORF">SAMN06295912_10851</name>
</gene>
<dbReference type="Proteomes" id="UP000198281">
    <property type="component" value="Unassembled WGS sequence"/>
</dbReference>
<feature type="domain" description="HIG1" evidence="5">
    <location>
        <begin position="1"/>
        <end position="75"/>
    </location>
</feature>
<sequence>MAAFLIFLLVLAMVATVIALSRGVITFAKTTEADVTGEGPNLNGQRQNKLMQARIGFQALAIIIVILFLLMARGG</sequence>
<dbReference type="InterPro" id="IPR007667">
    <property type="entry name" value="Hypoxia_induced_domain"/>
</dbReference>
<proteinExistence type="predicted"/>
<dbReference type="PROSITE" id="PS51503">
    <property type="entry name" value="HIG1"/>
    <property type="match status" value="1"/>
</dbReference>
<evidence type="ECO:0000256" key="3">
    <source>
        <dbReference type="ARBA" id="ARBA00023136"/>
    </source>
</evidence>
<keyword evidence="7" id="KW-1185">Reference proteome</keyword>
<evidence type="ECO:0000259" key="5">
    <source>
        <dbReference type="PROSITE" id="PS51503"/>
    </source>
</evidence>
<organism evidence="6 7">
    <name type="scientific">Edaphosphingomonas laterariae</name>
    <dbReference type="NCBI Taxonomy" id="861865"/>
    <lineage>
        <taxon>Bacteria</taxon>
        <taxon>Pseudomonadati</taxon>
        <taxon>Pseudomonadota</taxon>
        <taxon>Alphaproteobacteria</taxon>
        <taxon>Sphingomonadales</taxon>
        <taxon>Rhizorhabdaceae</taxon>
        <taxon>Edaphosphingomonas</taxon>
    </lineage>
</organism>
<feature type="transmembrane region" description="Helical" evidence="4">
    <location>
        <begin position="52"/>
        <end position="72"/>
    </location>
</feature>
<evidence type="ECO:0000313" key="7">
    <source>
        <dbReference type="Proteomes" id="UP000198281"/>
    </source>
</evidence>
<reference evidence="7" key="1">
    <citation type="submission" date="2017-06" db="EMBL/GenBank/DDBJ databases">
        <authorList>
            <person name="Varghese N."/>
            <person name="Submissions S."/>
        </authorList>
    </citation>
    <scope>NUCLEOTIDE SEQUENCE [LARGE SCALE GENOMIC DNA]</scope>
    <source>
        <strain evidence="7">LNB2</strain>
    </source>
</reference>
<evidence type="ECO:0000256" key="1">
    <source>
        <dbReference type="ARBA" id="ARBA00022692"/>
    </source>
</evidence>
<keyword evidence="2 4" id="KW-1133">Transmembrane helix</keyword>
<dbReference type="OrthoDB" id="7392120at2"/>
<evidence type="ECO:0000256" key="4">
    <source>
        <dbReference type="SAM" id="Phobius"/>
    </source>
</evidence>
<keyword evidence="3 4" id="KW-0472">Membrane</keyword>
<dbReference type="AlphaFoldDB" id="A0A239F4I7"/>
<dbReference type="Pfam" id="PF04588">
    <property type="entry name" value="HIG_1_N"/>
    <property type="match status" value="1"/>
</dbReference>
<name>A0A239F4I7_9SPHN</name>